<dbReference type="EMBL" id="WEGK01000004">
    <property type="protein sequence ID" value="MQY19190.1"/>
    <property type="molecule type" value="Genomic_DNA"/>
</dbReference>
<keyword evidence="2" id="KW-1133">Transmembrane helix</keyword>
<keyword evidence="4" id="KW-1185">Reference proteome</keyword>
<accession>A0A7K0D0E4</accession>
<feature type="transmembrane region" description="Helical" evidence="2">
    <location>
        <begin position="271"/>
        <end position="290"/>
    </location>
</feature>
<dbReference type="Proteomes" id="UP000438448">
    <property type="component" value="Unassembled WGS sequence"/>
</dbReference>
<evidence type="ECO:0000313" key="4">
    <source>
        <dbReference type="Proteomes" id="UP000438448"/>
    </source>
</evidence>
<dbReference type="Pfam" id="PF02405">
    <property type="entry name" value="MlaE"/>
    <property type="match status" value="1"/>
</dbReference>
<reference evidence="3 4" key="1">
    <citation type="submission" date="2019-10" db="EMBL/GenBank/DDBJ databases">
        <title>Nocardia macrotermitis sp. nov. and Nocardia aurantia sp. nov., isolated from the gut of fungus growing-termite Macrotermes natalensis.</title>
        <authorList>
            <person name="Benndorf R."/>
            <person name="Schwitalla J."/>
            <person name="Martin K."/>
            <person name="De Beer W."/>
            <person name="Kaster A.-K."/>
            <person name="Vollmers J."/>
            <person name="Poulsen M."/>
            <person name="Beemelmanns C."/>
        </authorList>
    </citation>
    <scope>NUCLEOTIDE SEQUENCE [LARGE SCALE GENOMIC DNA]</scope>
    <source>
        <strain evidence="3 4">RB20</strain>
    </source>
</reference>
<evidence type="ECO:0000256" key="2">
    <source>
        <dbReference type="SAM" id="Phobius"/>
    </source>
</evidence>
<protein>
    <submittedName>
        <fullName evidence="3">Putative phospholipid ABC transporter permease protein MlaE</fullName>
    </submittedName>
</protein>
<dbReference type="OrthoDB" id="5243306at2"/>
<organism evidence="3 4">
    <name type="scientific">Nocardia macrotermitis</name>
    <dbReference type="NCBI Taxonomy" id="2585198"/>
    <lineage>
        <taxon>Bacteria</taxon>
        <taxon>Bacillati</taxon>
        <taxon>Actinomycetota</taxon>
        <taxon>Actinomycetes</taxon>
        <taxon>Mycobacteriales</taxon>
        <taxon>Nocardiaceae</taxon>
        <taxon>Nocardia</taxon>
    </lineage>
</organism>
<dbReference type="AlphaFoldDB" id="A0A7K0D0E4"/>
<dbReference type="GO" id="GO:0043190">
    <property type="term" value="C:ATP-binding cassette (ABC) transporter complex"/>
    <property type="evidence" value="ECO:0007669"/>
    <property type="project" value="InterPro"/>
</dbReference>
<sequence>MEKGSAPVTRTPVPEQSLPPSQRPYPPAEGELARITESVRGLWRGHPQQSLETLGRQVMLGRDAFIGLVLSLVQRRFPYREFIKQCAFMANVSAAPTVFVAIPIAVVVSIQVGALVNQVGATTFIGAVAGLGIIRQGAPLVSALMIAGAVGSAICADLGSRTIREEIDAMMVMGVDPVRRLVAPRMAAAVLVSILLCGFVVFVGFATAYMFNVYAQSGTPGSFIGSFASFAVADDLLVALTKAAIFGVLTAIIACDIGLHAHGGPGGVANAVNSAVVSSALMLFATNIILTQLDNTLLPSKVV</sequence>
<feature type="transmembrane region" description="Helical" evidence="2">
    <location>
        <begin position="236"/>
        <end position="259"/>
    </location>
</feature>
<feature type="transmembrane region" description="Helical" evidence="2">
    <location>
        <begin position="188"/>
        <end position="211"/>
    </location>
</feature>
<dbReference type="PANTHER" id="PTHR30188">
    <property type="entry name" value="ABC TRANSPORTER PERMEASE PROTEIN-RELATED"/>
    <property type="match status" value="1"/>
</dbReference>
<evidence type="ECO:0000313" key="3">
    <source>
        <dbReference type="EMBL" id="MQY19190.1"/>
    </source>
</evidence>
<gene>
    <name evidence="3" type="primary">mlaE_6</name>
    <name evidence="3" type="ORF">NRB20_22750</name>
</gene>
<feature type="region of interest" description="Disordered" evidence="1">
    <location>
        <begin position="1"/>
        <end position="27"/>
    </location>
</feature>
<dbReference type="PANTHER" id="PTHR30188:SF4">
    <property type="entry name" value="PROTEIN TRIGALACTOSYLDIACYLGLYCEROL 1, CHLOROPLASTIC"/>
    <property type="match status" value="1"/>
</dbReference>
<comment type="caution">
    <text evidence="3">The sequence shown here is derived from an EMBL/GenBank/DDBJ whole genome shotgun (WGS) entry which is preliminary data.</text>
</comment>
<proteinExistence type="predicted"/>
<dbReference type="GO" id="GO:0005548">
    <property type="term" value="F:phospholipid transporter activity"/>
    <property type="evidence" value="ECO:0007669"/>
    <property type="project" value="TreeGrafter"/>
</dbReference>
<keyword evidence="2" id="KW-0472">Membrane</keyword>
<name>A0A7K0D0E4_9NOCA</name>
<feature type="transmembrane region" description="Helical" evidence="2">
    <location>
        <begin position="86"/>
        <end position="108"/>
    </location>
</feature>
<dbReference type="InterPro" id="IPR030802">
    <property type="entry name" value="Permease_MalE"/>
</dbReference>
<evidence type="ECO:0000256" key="1">
    <source>
        <dbReference type="SAM" id="MobiDB-lite"/>
    </source>
</evidence>
<keyword evidence="2" id="KW-0812">Transmembrane</keyword>